<keyword evidence="1" id="KW-0472">Membrane</keyword>
<dbReference type="EMBL" id="FTOH01000001">
    <property type="protein sequence ID" value="SIS45670.1"/>
    <property type="molecule type" value="Genomic_DNA"/>
</dbReference>
<dbReference type="SUPFAM" id="SSF141868">
    <property type="entry name" value="EAL domain-like"/>
    <property type="match status" value="1"/>
</dbReference>
<dbReference type="PANTHER" id="PTHR33121:SF79">
    <property type="entry name" value="CYCLIC DI-GMP PHOSPHODIESTERASE PDED-RELATED"/>
    <property type="match status" value="1"/>
</dbReference>
<keyword evidence="6" id="KW-1185">Reference proteome</keyword>
<dbReference type="RefSeq" id="WP_076514089.1">
    <property type="nucleotide sequence ID" value="NZ_FTOH01000001.1"/>
</dbReference>
<dbReference type="InterPro" id="IPR029151">
    <property type="entry name" value="Sensor-like_sf"/>
</dbReference>
<name>A0A1N7J8L2_9GAMM</name>
<dbReference type="Pfam" id="PF00563">
    <property type="entry name" value="EAL"/>
    <property type="match status" value="1"/>
</dbReference>
<dbReference type="InterPro" id="IPR029787">
    <property type="entry name" value="Nucleotide_cyclase"/>
</dbReference>
<keyword evidence="1" id="KW-1133">Transmembrane helix</keyword>
<dbReference type="InterPro" id="IPR035919">
    <property type="entry name" value="EAL_sf"/>
</dbReference>
<sequence length="792" mass="88234">MLGSKGAPFSLRAQLLTFTAALVVVSSCTVLLLVLFSSGSAIRETVNQEMRDGVRSFTSAIYARRQQLISNASLLVSDFGFKQAVATNDAETILSMLQNHGERVSSDLMVIVNLDGRVVASTEPTLTRGQRFSYDRAMGEVRAGKTFADFLVIGDAIYHMALVPVRAPRLTAMAGIGTRVRPEDIRKWIAQPNIHLTFANGLPGEQANWVVETSLPDLSSVVEAIRAPENLNSLVRLPFQRVQKYSSREVDLSSGDSNVKVFMTEDLSSYFKSYEFIRNQILAIAVLVLIIAVIGSFVISHRLTKPLIILAGKAREIARGVYSDMSEIPVTSSDIGSLTRAFRRMKVDLAEREERILYQASHDSLTGLLNRDAMIEAVSGIAERGDSFILLGLNLVGFKTINDTLGIEIGDECLVTVAKRLQKVALEGIASRHSADEFSMLLPVTEDQETTAQKILSCQRVLNDLAAPMQIDDLSLTVDYRAGFIVYPDQAESPSQLLRRGKVALEHAITTATPLYYFREGQDKVHLKKVKILKYLKETLQNDDDQLQMYYQPKYNVRTGEVEKAEALIRWFHPDEGFIPPDMFIELAEQTGLIGLVTSWVIGRVLDDQADMKRAGISLQLSINMSAQDLSNDNLRVLIDQKLIENNLDAADICLEVTERDMMTDVDKSLDLLNYYRSRGFRLSIDDYGVGYSALSKLAMMPVHELKIDKCFILRLASRADDQIIVRSTISMAHELGLSVIAEGVEDKESLDFLATLGCDYIQGYFIAKPMSRDALGQWLQEFNPDRLVEEK</sequence>
<dbReference type="CDD" id="cd06225">
    <property type="entry name" value="HAMP"/>
    <property type="match status" value="1"/>
</dbReference>
<dbReference type="PROSITE" id="PS50883">
    <property type="entry name" value="EAL"/>
    <property type="match status" value="1"/>
</dbReference>
<feature type="domain" description="EAL" evidence="2">
    <location>
        <begin position="529"/>
        <end position="784"/>
    </location>
</feature>
<dbReference type="Pfam" id="PF00990">
    <property type="entry name" value="GGDEF"/>
    <property type="match status" value="1"/>
</dbReference>
<dbReference type="GO" id="GO:0007165">
    <property type="term" value="P:signal transduction"/>
    <property type="evidence" value="ECO:0007669"/>
    <property type="project" value="InterPro"/>
</dbReference>
<feature type="domain" description="HAMP" evidence="3">
    <location>
        <begin position="301"/>
        <end position="354"/>
    </location>
</feature>
<dbReference type="CDD" id="cd01949">
    <property type="entry name" value="GGDEF"/>
    <property type="match status" value="1"/>
</dbReference>
<dbReference type="GO" id="GO:0071111">
    <property type="term" value="F:cyclic-guanylate-specific phosphodiesterase activity"/>
    <property type="evidence" value="ECO:0007669"/>
    <property type="project" value="InterPro"/>
</dbReference>
<dbReference type="PANTHER" id="PTHR33121">
    <property type="entry name" value="CYCLIC DI-GMP PHOSPHODIESTERASE PDEF"/>
    <property type="match status" value="1"/>
</dbReference>
<dbReference type="CDD" id="cd01948">
    <property type="entry name" value="EAL"/>
    <property type="match status" value="1"/>
</dbReference>
<dbReference type="Gene3D" id="3.20.20.450">
    <property type="entry name" value="EAL domain"/>
    <property type="match status" value="1"/>
</dbReference>
<dbReference type="PROSITE" id="PS51257">
    <property type="entry name" value="PROKAR_LIPOPROTEIN"/>
    <property type="match status" value="1"/>
</dbReference>
<dbReference type="InterPro" id="IPR043128">
    <property type="entry name" value="Rev_trsase/Diguanyl_cyclase"/>
</dbReference>
<evidence type="ECO:0000313" key="5">
    <source>
        <dbReference type="EMBL" id="SIS45670.1"/>
    </source>
</evidence>
<dbReference type="SMART" id="SM00267">
    <property type="entry name" value="GGDEF"/>
    <property type="match status" value="1"/>
</dbReference>
<evidence type="ECO:0000259" key="4">
    <source>
        <dbReference type="PROSITE" id="PS50887"/>
    </source>
</evidence>
<dbReference type="SUPFAM" id="SSF55073">
    <property type="entry name" value="Nucleotide cyclase"/>
    <property type="match status" value="1"/>
</dbReference>
<dbReference type="Proteomes" id="UP000185639">
    <property type="component" value="Unassembled WGS sequence"/>
</dbReference>
<dbReference type="OrthoDB" id="9804951at2"/>
<evidence type="ECO:0000259" key="2">
    <source>
        <dbReference type="PROSITE" id="PS50883"/>
    </source>
</evidence>
<dbReference type="GO" id="GO:0016020">
    <property type="term" value="C:membrane"/>
    <property type="evidence" value="ECO:0007669"/>
    <property type="project" value="InterPro"/>
</dbReference>
<dbReference type="InterPro" id="IPR000160">
    <property type="entry name" value="GGDEF_dom"/>
</dbReference>
<organism evidence="5 6">
    <name type="scientific">Thalassolituus maritimus</name>
    <dbReference type="NCBI Taxonomy" id="484498"/>
    <lineage>
        <taxon>Bacteria</taxon>
        <taxon>Pseudomonadati</taxon>
        <taxon>Pseudomonadota</taxon>
        <taxon>Gammaproteobacteria</taxon>
        <taxon>Oceanospirillales</taxon>
        <taxon>Oceanospirillaceae</taxon>
        <taxon>Thalassolituus</taxon>
    </lineage>
</organism>
<dbReference type="InterPro" id="IPR003660">
    <property type="entry name" value="HAMP_dom"/>
</dbReference>
<dbReference type="SMART" id="SM00052">
    <property type="entry name" value="EAL"/>
    <property type="match status" value="1"/>
</dbReference>
<feature type="transmembrane region" description="Helical" evidence="1">
    <location>
        <begin position="15"/>
        <end position="36"/>
    </location>
</feature>
<dbReference type="PROSITE" id="PS50887">
    <property type="entry name" value="GGDEF"/>
    <property type="match status" value="1"/>
</dbReference>
<dbReference type="InterPro" id="IPR001633">
    <property type="entry name" value="EAL_dom"/>
</dbReference>
<feature type="domain" description="GGDEF" evidence="4">
    <location>
        <begin position="386"/>
        <end position="530"/>
    </location>
</feature>
<evidence type="ECO:0000256" key="1">
    <source>
        <dbReference type="SAM" id="Phobius"/>
    </source>
</evidence>
<protein>
    <submittedName>
        <fullName evidence="5">Diguanylate cyclase/phosphodiesterase</fullName>
    </submittedName>
</protein>
<dbReference type="InterPro" id="IPR050706">
    <property type="entry name" value="Cyclic-di-GMP_PDE-like"/>
</dbReference>
<reference evidence="6" key="1">
    <citation type="submission" date="2017-01" db="EMBL/GenBank/DDBJ databases">
        <authorList>
            <person name="Varghese N."/>
            <person name="Submissions S."/>
        </authorList>
    </citation>
    <scope>NUCLEOTIDE SEQUENCE [LARGE SCALE GENOMIC DNA]</scope>
    <source>
        <strain evidence="6">DSM 24913</strain>
    </source>
</reference>
<feature type="transmembrane region" description="Helical" evidence="1">
    <location>
        <begin position="281"/>
        <end position="299"/>
    </location>
</feature>
<gene>
    <name evidence="5" type="ORF">SAMN05421686_101477</name>
</gene>
<dbReference type="AlphaFoldDB" id="A0A1N7J8L2"/>
<dbReference type="SMART" id="SM00304">
    <property type="entry name" value="HAMP"/>
    <property type="match status" value="1"/>
</dbReference>
<proteinExistence type="predicted"/>
<dbReference type="STRING" id="484498.SAMN05421686_101477"/>
<evidence type="ECO:0000313" key="6">
    <source>
        <dbReference type="Proteomes" id="UP000185639"/>
    </source>
</evidence>
<dbReference type="Gene3D" id="3.30.70.270">
    <property type="match status" value="1"/>
</dbReference>
<dbReference type="PROSITE" id="PS50885">
    <property type="entry name" value="HAMP"/>
    <property type="match status" value="1"/>
</dbReference>
<keyword evidence="1" id="KW-0812">Transmembrane</keyword>
<evidence type="ECO:0000259" key="3">
    <source>
        <dbReference type="PROSITE" id="PS50885"/>
    </source>
</evidence>
<dbReference type="NCBIfam" id="TIGR00254">
    <property type="entry name" value="GGDEF"/>
    <property type="match status" value="1"/>
</dbReference>
<accession>A0A1N7J8L2</accession>
<dbReference type="Gene3D" id="6.10.340.10">
    <property type="match status" value="1"/>
</dbReference>
<dbReference type="SUPFAM" id="SSF103190">
    <property type="entry name" value="Sensory domain-like"/>
    <property type="match status" value="1"/>
</dbReference>